<evidence type="ECO:0000256" key="3">
    <source>
        <dbReference type="ARBA" id="ARBA00022574"/>
    </source>
</evidence>
<evidence type="ECO:0000256" key="8">
    <source>
        <dbReference type="PROSITE-ProRule" id="PRU00221"/>
    </source>
</evidence>
<evidence type="ECO:0000256" key="7">
    <source>
        <dbReference type="HAMAP-Rule" id="MF_03008"/>
    </source>
</evidence>
<evidence type="ECO:0000256" key="6">
    <source>
        <dbReference type="ARBA" id="ARBA00038394"/>
    </source>
</evidence>
<dbReference type="GO" id="GO:0003723">
    <property type="term" value="F:RNA binding"/>
    <property type="evidence" value="ECO:0007669"/>
    <property type="project" value="TreeGrafter"/>
</dbReference>
<dbReference type="AlphaFoldDB" id="G0VDQ5"/>
<feature type="repeat" description="WD" evidence="8">
    <location>
        <begin position="192"/>
        <end position="233"/>
    </location>
</feature>
<dbReference type="PROSITE" id="PS50294">
    <property type="entry name" value="WD_REPEATS_REGION"/>
    <property type="match status" value="2"/>
</dbReference>
<proteinExistence type="inferred from homology"/>
<dbReference type="GO" id="GO:0043614">
    <property type="term" value="C:multi-eIF complex"/>
    <property type="evidence" value="ECO:0007669"/>
    <property type="project" value="EnsemblFungi"/>
</dbReference>
<comment type="subcellular location">
    <subcellularLocation>
        <location evidence="7">Cytoplasm</location>
    </subcellularLocation>
</comment>
<dbReference type="Proteomes" id="UP000001640">
    <property type="component" value="Chromosome 4"/>
</dbReference>
<dbReference type="HAMAP" id="MF_03008">
    <property type="entry name" value="eIF3i"/>
    <property type="match status" value="1"/>
</dbReference>
<dbReference type="PROSITE" id="PS50082">
    <property type="entry name" value="WD_REPEATS_2"/>
    <property type="match status" value="4"/>
</dbReference>
<dbReference type="FunFam" id="2.130.10.10:FF:000127">
    <property type="entry name" value="Eukaryotic translation initiation factor 3 subunit I"/>
    <property type="match status" value="1"/>
</dbReference>
<dbReference type="Pfam" id="PF24805">
    <property type="entry name" value="EIF3I"/>
    <property type="match status" value="1"/>
</dbReference>
<dbReference type="GeneID" id="96903302"/>
<dbReference type="FunCoup" id="G0VDQ5">
    <property type="interactions" value="1217"/>
</dbReference>
<feature type="repeat" description="WD" evidence="8">
    <location>
        <begin position="48"/>
        <end position="89"/>
    </location>
</feature>
<evidence type="ECO:0000256" key="4">
    <source>
        <dbReference type="ARBA" id="ARBA00022737"/>
    </source>
</evidence>
<dbReference type="eggNOG" id="KOG0643">
    <property type="taxonomic scope" value="Eukaryota"/>
</dbReference>
<dbReference type="GO" id="GO:0033290">
    <property type="term" value="C:eukaryotic 48S preinitiation complex"/>
    <property type="evidence" value="ECO:0007669"/>
    <property type="project" value="UniProtKB-UniRule"/>
</dbReference>
<dbReference type="InterPro" id="IPR001680">
    <property type="entry name" value="WD40_rpt"/>
</dbReference>
<organism evidence="9 10">
    <name type="scientific">Naumovozyma castellii</name>
    <name type="common">Yeast</name>
    <name type="synonym">Saccharomyces castellii</name>
    <dbReference type="NCBI Taxonomy" id="27288"/>
    <lineage>
        <taxon>Eukaryota</taxon>
        <taxon>Fungi</taxon>
        <taxon>Dikarya</taxon>
        <taxon>Ascomycota</taxon>
        <taxon>Saccharomycotina</taxon>
        <taxon>Saccharomycetes</taxon>
        <taxon>Saccharomycetales</taxon>
        <taxon>Saccharomycetaceae</taxon>
        <taxon>Naumovozyma</taxon>
    </lineage>
</organism>
<dbReference type="PANTHER" id="PTHR19877">
    <property type="entry name" value="EUKARYOTIC TRANSLATION INITIATION FACTOR 3 SUBUNIT I"/>
    <property type="match status" value="1"/>
</dbReference>
<dbReference type="STRING" id="1064592.G0VDQ5"/>
<reference evidence="9 10" key="1">
    <citation type="journal article" date="2011" name="Proc. Natl. Acad. Sci. U.S.A.">
        <title>Evolutionary erosion of yeast sex chromosomes by mating-type switching accidents.</title>
        <authorList>
            <person name="Gordon J.L."/>
            <person name="Armisen D."/>
            <person name="Proux-Wera E."/>
            <person name="Oheigeartaigh S.S."/>
            <person name="Byrne K.P."/>
            <person name="Wolfe K.H."/>
        </authorList>
    </citation>
    <scope>NUCLEOTIDE SEQUENCE [LARGE SCALE GENOMIC DNA]</scope>
    <source>
        <strain evidence="10">ATCC 76901 / BCRC 22586 / CBS 4309 / NBRC 1992 / NRRL Y-12630</strain>
    </source>
</reference>
<comment type="subunit">
    <text evidence="7">Component of the eukaryotic translation initiation factor 3 (eIF-3) complex.</text>
</comment>
<dbReference type="OrthoDB" id="24966at2759"/>
<comment type="similarity">
    <text evidence="7">Belongs to the eIF-3 subunit I family.</text>
</comment>
<keyword evidence="4" id="KW-0677">Repeat</keyword>
<keyword evidence="5 7" id="KW-0648">Protein biosynthesis</keyword>
<comment type="function">
    <text evidence="7">Component of the eukaryotic translation initiation factor 3 (eIF-3) complex, which is involved in protein synthesis of a specialized repertoire of mRNAs and, together with other initiation factors, stimulates binding of mRNA and methionyl-tRNAi to the 40S ribosome. The eIF-3 complex specifically targets and initiates translation of a subset of mRNAs involved in cell proliferation.</text>
</comment>
<evidence type="ECO:0000256" key="2">
    <source>
        <dbReference type="ARBA" id="ARBA00022540"/>
    </source>
</evidence>
<feature type="repeat" description="WD" evidence="8">
    <location>
        <begin position="289"/>
        <end position="319"/>
    </location>
</feature>
<dbReference type="GO" id="GO:0002188">
    <property type="term" value="P:translation reinitiation"/>
    <property type="evidence" value="ECO:0007669"/>
    <property type="project" value="EnsemblFungi"/>
</dbReference>
<dbReference type="OMA" id="VWFSHNG"/>
<dbReference type="InterPro" id="IPR015943">
    <property type="entry name" value="WD40/YVTN_repeat-like_dom_sf"/>
</dbReference>
<evidence type="ECO:0000256" key="5">
    <source>
        <dbReference type="ARBA" id="ARBA00022917"/>
    </source>
</evidence>
<reference key="2">
    <citation type="submission" date="2011-08" db="EMBL/GenBank/DDBJ databases">
        <title>Genome sequence of Naumovozyma castellii.</title>
        <authorList>
            <person name="Gordon J.L."/>
            <person name="Armisen D."/>
            <person name="Proux-Wera E."/>
            <person name="OhEigeartaigh S.S."/>
            <person name="Byrne K.P."/>
            <person name="Wolfe K.H."/>
        </authorList>
    </citation>
    <scope>NUCLEOTIDE SEQUENCE</scope>
    <source>
        <strain>Type strain:CBS 4309</strain>
    </source>
</reference>
<dbReference type="GO" id="GO:0071541">
    <property type="term" value="C:eukaryotic translation initiation factor 3 complex, eIF3m"/>
    <property type="evidence" value="ECO:0007669"/>
    <property type="project" value="TreeGrafter"/>
</dbReference>
<dbReference type="GO" id="GO:0016282">
    <property type="term" value="C:eukaryotic 43S preinitiation complex"/>
    <property type="evidence" value="ECO:0007669"/>
    <property type="project" value="UniProtKB-UniRule"/>
</dbReference>
<dbReference type="InParanoid" id="G0VDQ5"/>
<protein>
    <recommendedName>
        <fullName evidence="7">Eukaryotic translation initiation factor 3 subunit I</fullName>
        <shortName evidence="7">eIF3i</shortName>
    </recommendedName>
    <alternativeName>
        <fullName evidence="7">Eukaryotic translation initiation factor 3 39 kDa subunit homolog</fullName>
        <shortName evidence="7">eIF-3 39 kDa subunit homolog</shortName>
    </alternativeName>
</protein>
<keyword evidence="3 8" id="KW-0853">WD repeat</keyword>
<keyword evidence="2 7" id="KW-0396">Initiation factor</keyword>
<dbReference type="GO" id="GO:0001732">
    <property type="term" value="P:formation of cytoplasmic translation initiation complex"/>
    <property type="evidence" value="ECO:0007669"/>
    <property type="project" value="UniProtKB-UniRule"/>
</dbReference>
<dbReference type="Gene3D" id="2.130.10.10">
    <property type="entry name" value="YVTN repeat-like/Quinoprotein amine dehydrogenase"/>
    <property type="match status" value="1"/>
</dbReference>
<dbReference type="InterPro" id="IPR027525">
    <property type="entry name" value="eIF3i"/>
</dbReference>
<feature type="repeat" description="WD" evidence="8">
    <location>
        <begin position="6"/>
        <end position="47"/>
    </location>
</feature>
<dbReference type="PANTHER" id="PTHR19877:SF1">
    <property type="entry name" value="EUKARYOTIC TRANSLATION INITIATION FACTOR 3 SUBUNIT I"/>
    <property type="match status" value="1"/>
</dbReference>
<dbReference type="KEGG" id="ncs:NCAS_0D01130"/>
<dbReference type="SUPFAM" id="SSF50978">
    <property type="entry name" value="WD40 repeat-like"/>
    <property type="match status" value="1"/>
</dbReference>
<evidence type="ECO:0000313" key="9">
    <source>
        <dbReference type="EMBL" id="CCC69694.1"/>
    </source>
</evidence>
<comment type="similarity">
    <text evidence="6">Belongs to the WD repeat STRAP family.</text>
</comment>
<gene>
    <name evidence="9" type="primary">NCAS0D01130</name>
    <name evidence="7" type="synonym">TIF34</name>
    <name evidence="9" type="ordered locus">NCAS_0D01130</name>
</gene>
<dbReference type="SMART" id="SM00320">
    <property type="entry name" value="WD40"/>
    <property type="match status" value="6"/>
</dbReference>
<dbReference type="GO" id="GO:0003743">
    <property type="term" value="F:translation initiation factor activity"/>
    <property type="evidence" value="ECO:0007669"/>
    <property type="project" value="UniProtKB-UniRule"/>
</dbReference>
<dbReference type="HOGENOM" id="CLU_043845_0_1_1"/>
<dbReference type="EMBL" id="HE576755">
    <property type="protein sequence ID" value="CCC69694.1"/>
    <property type="molecule type" value="Genomic_DNA"/>
</dbReference>
<name>G0VDQ5_NAUCA</name>
<evidence type="ECO:0000313" key="10">
    <source>
        <dbReference type="Proteomes" id="UP000001640"/>
    </source>
</evidence>
<sequence length="347" mass="38866">MRPIVLMGHERPLTQVKYNREGDLLFSCSKDNFASVWYSVNGERLGTLNGHAGTIWSIDVDKFTEYCVTGSADYSIKMWKVETGENVYSWDSPVPVKNVSFSPCGNYVAAVLDNVMKYPGSINIYQLKRNPETNEIIEFVEEPIHKIETQEGLSAAVSADWSTEGKFIIAAHKEGEVSKYDVDNGLQFVESIKLHKALITDLQFSPDRTYFITSSRDSHAHIVDVETLAVLKDFEIDCPLNTACITPLKEFVILGGGQDARDVTTTSASEGKFEARFHHKIFEEEIGRVKGHFGPLNCVAVSPQGTSYVSGGEDGLVRLHHFEKSYFDFKYDVEKAAEAKEHMQEAE</sequence>
<dbReference type="InterPro" id="IPR036322">
    <property type="entry name" value="WD40_repeat_dom_sf"/>
</dbReference>
<accession>G0VDQ5</accession>
<keyword evidence="1 7" id="KW-0963">Cytoplasm</keyword>
<evidence type="ECO:0000256" key="1">
    <source>
        <dbReference type="ARBA" id="ARBA00022490"/>
    </source>
</evidence>
<dbReference type="RefSeq" id="XP_003676057.1">
    <property type="nucleotide sequence ID" value="XM_003676009.1"/>
</dbReference>
<keyword evidence="10" id="KW-1185">Reference proteome</keyword>